<accession>D9QJ02</accession>
<feature type="compositionally biased region" description="Low complexity" evidence="1">
    <location>
        <begin position="53"/>
        <end position="69"/>
    </location>
</feature>
<evidence type="ECO:0000256" key="1">
    <source>
        <dbReference type="SAM" id="MobiDB-lite"/>
    </source>
</evidence>
<dbReference type="PROSITE" id="PS51257">
    <property type="entry name" value="PROKAR_LIPOPROTEIN"/>
    <property type="match status" value="1"/>
</dbReference>
<dbReference type="AlphaFoldDB" id="D9QJ02"/>
<sequence>MTRLTASLALIAALALAACQPPADAPATETSSDAAVAPVQSTAEMPADAPPQEEAMAPEGEPSAAAAGSCTAEVGEAAAVRLAERCTMVSPASHPPCNPDNACALIQGEIDRACGQYGPGETKPGECSA</sequence>
<organism evidence="3 4">
    <name type="scientific">Brevundimonas subvibrioides (strain ATCC 15264 / DSM 4735 / LMG 14903 / NBRC 16000 / CB 81)</name>
    <name type="common">Caulobacter subvibrioides</name>
    <dbReference type="NCBI Taxonomy" id="633149"/>
    <lineage>
        <taxon>Bacteria</taxon>
        <taxon>Pseudomonadati</taxon>
        <taxon>Pseudomonadota</taxon>
        <taxon>Alphaproteobacteria</taxon>
        <taxon>Caulobacterales</taxon>
        <taxon>Caulobacteraceae</taxon>
        <taxon>Brevundimonas</taxon>
    </lineage>
</organism>
<dbReference type="InParanoid" id="D9QJ02"/>
<evidence type="ECO:0000256" key="2">
    <source>
        <dbReference type="SAM" id="SignalP"/>
    </source>
</evidence>
<protein>
    <recommendedName>
        <fullName evidence="5">Lipoprotein</fullName>
    </recommendedName>
</protein>
<dbReference type="OrthoDB" id="7340239at2"/>
<reference evidence="4" key="1">
    <citation type="journal article" date="2011" name="J. Bacteriol.">
        <title>Genome sequences of eight morphologically diverse alphaproteobacteria.</title>
        <authorList>
            <consortium name="US DOE Joint Genome Institute"/>
            <person name="Brown P.J."/>
            <person name="Kysela D.T."/>
            <person name="Buechlein A."/>
            <person name="Hemmerich C."/>
            <person name="Brun Y.V."/>
        </authorList>
    </citation>
    <scope>NUCLEOTIDE SEQUENCE [LARGE SCALE GENOMIC DNA]</scope>
    <source>
        <strain evidence="4">ATCC 15264 / DSM 4735 / LMG 14903 / NBRC 16000 / CB 81</strain>
    </source>
</reference>
<dbReference type="RefSeq" id="WP_013267631.1">
    <property type="nucleotide sequence ID" value="NC_014375.1"/>
</dbReference>
<dbReference type="EMBL" id="CP002102">
    <property type="protein sequence ID" value="ADK99526.1"/>
    <property type="molecule type" value="Genomic_DNA"/>
</dbReference>
<evidence type="ECO:0000313" key="3">
    <source>
        <dbReference type="EMBL" id="ADK99526.1"/>
    </source>
</evidence>
<name>D9QJ02_BRESC</name>
<feature type="region of interest" description="Disordered" evidence="1">
    <location>
        <begin position="22"/>
        <end position="70"/>
    </location>
</feature>
<dbReference type="eggNOG" id="ENOG5033IXS">
    <property type="taxonomic scope" value="Bacteria"/>
</dbReference>
<evidence type="ECO:0000313" key="4">
    <source>
        <dbReference type="Proteomes" id="UP000002696"/>
    </source>
</evidence>
<keyword evidence="4" id="KW-1185">Reference proteome</keyword>
<feature type="compositionally biased region" description="Polar residues" evidence="1">
    <location>
        <begin position="28"/>
        <end position="43"/>
    </location>
</feature>
<feature type="chain" id="PRO_5003126839" description="Lipoprotein" evidence="2">
    <location>
        <begin position="18"/>
        <end position="129"/>
    </location>
</feature>
<dbReference type="Proteomes" id="UP000002696">
    <property type="component" value="Chromosome"/>
</dbReference>
<gene>
    <name evidence="3" type="ordered locus">Bresu_0212</name>
</gene>
<keyword evidence="2" id="KW-0732">Signal</keyword>
<proteinExistence type="predicted"/>
<evidence type="ECO:0008006" key="5">
    <source>
        <dbReference type="Google" id="ProtNLM"/>
    </source>
</evidence>
<dbReference type="HOGENOM" id="CLU_128700_0_0_5"/>
<dbReference type="KEGG" id="bsb:Bresu_0212"/>
<dbReference type="BioCyc" id="BSUB633149:G1GM8-211-MONOMER"/>
<dbReference type="STRING" id="633149.Bresu_0212"/>
<feature type="signal peptide" evidence="2">
    <location>
        <begin position="1"/>
        <end position="17"/>
    </location>
</feature>